<evidence type="ECO:0000313" key="2">
    <source>
        <dbReference type="EMBL" id="QAA33330.1"/>
    </source>
</evidence>
<proteinExistence type="predicted"/>
<dbReference type="GO" id="GO:0016747">
    <property type="term" value="F:acyltransferase activity, transferring groups other than amino-acyl groups"/>
    <property type="evidence" value="ECO:0007669"/>
    <property type="project" value="InterPro"/>
</dbReference>
<dbReference type="Proteomes" id="UP000286268">
    <property type="component" value="Chromosome"/>
</dbReference>
<dbReference type="InterPro" id="IPR000182">
    <property type="entry name" value="GNAT_dom"/>
</dbReference>
<dbReference type="EMBL" id="CP025746">
    <property type="protein sequence ID" value="QAA33330.1"/>
    <property type="molecule type" value="Genomic_DNA"/>
</dbReference>
<sequence>MNMDISSEKQPSILPIDKELRLRKFDWNYDFALEWYRDRETVDMVDGKTSSIYDLEKLKRMYTFLNNKGELYFIEVKMKDQFIPIGDVTFSAKDIPIVIGDKSYRGKGIGLKVIKALIERARYLEFTSLQVNEIYSYNTASKRMFEKAGFKVHERREHGFSYILYL</sequence>
<dbReference type="AlphaFoldDB" id="A0A410DWA9"/>
<organism evidence="2 3">
    <name type="scientific">Clostridium manihotivorum</name>
    <dbReference type="NCBI Taxonomy" id="2320868"/>
    <lineage>
        <taxon>Bacteria</taxon>
        <taxon>Bacillati</taxon>
        <taxon>Bacillota</taxon>
        <taxon>Clostridia</taxon>
        <taxon>Eubacteriales</taxon>
        <taxon>Clostridiaceae</taxon>
        <taxon>Clostridium</taxon>
    </lineage>
</organism>
<dbReference type="OrthoDB" id="95248at2"/>
<dbReference type="PANTHER" id="PTHR43328">
    <property type="entry name" value="ACETYLTRANSFERASE-RELATED"/>
    <property type="match status" value="1"/>
</dbReference>
<reference evidence="2 3" key="1">
    <citation type="submission" date="2018-01" db="EMBL/GenBank/DDBJ databases">
        <title>Genome Sequencing and Assembly of Anaerobacter polyendosporus strain CT4.</title>
        <authorList>
            <person name="Tachaapaikoon C."/>
            <person name="Sutheeworapong S."/>
            <person name="Jenjaroenpun P."/>
            <person name="Wongsurawat T."/>
            <person name="Nookeaw I."/>
            <person name="Cheawchanlertfa P."/>
            <person name="Kosugi A."/>
            <person name="Cheevadhanarak S."/>
            <person name="Ratanakhanokchai K."/>
        </authorList>
    </citation>
    <scope>NUCLEOTIDE SEQUENCE [LARGE SCALE GENOMIC DNA]</scope>
    <source>
        <strain evidence="2 3">CT4</strain>
    </source>
</reference>
<keyword evidence="3" id="KW-1185">Reference proteome</keyword>
<dbReference type="PANTHER" id="PTHR43328:SF1">
    <property type="entry name" value="N-ACETYLTRANSFERASE DOMAIN-CONTAINING PROTEIN"/>
    <property type="match status" value="1"/>
</dbReference>
<name>A0A410DWA9_9CLOT</name>
<keyword evidence="2" id="KW-0808">Transferase</keyword>
<feature type="domain" description="N-acetyltransferase" evidence="1">
    <location>
        <begin position="20"/>
        <end position="166"/>
    </location>
</feature>
<accession>A0A410DWA9</accession>
<dbReference type="KEGG" id="cmah:C1I91_17690"/>
<protein>
    <submittedName>
        <fullName evidence="2">N-acetyltransferase</fullName>
    </submittedName>
</protein>
<dbReference type="CDD" id="cd04301">
    <property type="entry name" value="NAT_SF"/>
    <property type="match status" value="1"/>
</dbReference>
<gene>
    <name evidence="2" type="ORF">C1I91_17690</name>
</gene>
<dbReference type="InterPro" id="IPR016181">
    <property type="entry name" value="Acyl_CoA_acyltransferase"/>
</dbReference>
<dbReference type="Pfam" id="PF13302">
    <property type="entry name" value="Acetyltransf_3"/>
    <property type="match status" value="1"/>
</dbReference>
<dbReference type="PROSITE" id="PS51186">
    <property type="entry name" value="GNAT"/>
    <property type="match status" value="1"/>
</dbReference>
<evidence type="ECO:0000259" key="1">
    <source>
        <dbReference type="PROSITE" id="PS51186"/>
    </source>
</evidence>
<evidence type="ECO:0000313" key="3">
    <source>
        <dbReference type="Proteomes" id="UP000286268"/>
    </source>
</evidence>
<dbReference type="Gene3D" id="3.40.630.30">
    <property type="match status" value="1"/>
</dbReference>
<dbReference type="SUPFAM" id="SSF55729">
    <property type="entry name" value="Acyl-CoA N-acyltransferases (Nat)"/>
    <property type="match status" value="1"/>
</dbReference>